<dbReference type="SMART" id="SM00304">
    <property type="entry name" value="HAMP"/>
    <property type="match status" value="1"/>
</dbReference>
<reference evidence="14 15" key="1">
    <citation type="submission" date="2020-08" db="EMBL/GenBank/DDBJ databases">
        <title>Genomic Encyclopedia of Type Strains, Phase III (KMG-III): the genomes of soil and plant-associated and newly described type strains.</title>
        <authorList>
            <person name="Whitman W."/>
        </authorList>
    </citation>
    <scope>NUCLEOTIDE SEQUENCE [LARGE SCALE GENOMIC DNA]</scope>
    <source>
        <strain evidence="14 15">CECT 5862</strain>
    </source>
</reference>
<evidence type="ECO:0000256" key="3">
    <source>
        <dbReference type="ARBA" id="ARBA00012438"/>
    </source>
</evidence>
<keyword evidence="8 14" id="KW-0418">Kinase</keyword>
<protein>
    <recommendedName>
        <fullName evidence="3">histidine kinase</fullName>
        <ecNumber evidence="3">2.7.13.3</ecNumber>
    </recommendedName>
</protein>
<dbReference type="SUPFAM" id="SSF158472">
    <property type="entry name" value="HAMP domain-like"/>
    <property type="match status" value="1"/>
</dbReference>
<keyword evidence="7 12" id="KW-0812">Transmembrane</keyword>
<dbReference type="Proteomes" id="UP000570361">
    <property type="component" value="Unassembled WGS sequence"/>
</dbReference>
<evidence type="ECO:0000256" key="1">
    <source>
        <dbReference type="ARBA" id="ARBA00000085"/>
    </source>
</evidence>
<keyword evidence="5" id="KW-0597">Phosphoprotein</keyword>
<dbReference type="Gene3D" id="3.30.565.10">
    <property type="entry name" value="Histidine kinase-like ATPase, C-terminal domain"/>
    <property type="match status" value="1"/>
</dbReference>
<dbReference type="PANTHER" id="PTHR34220">
    <property type="entry name" value="SENSOR HISTIDINE KINASE YPDA"/>
    <property type="match status" value="1"/>
</dbReference>
<gene>
    <name evidence="14" type="ORF">FHS18_003549</name>
</gene>
<dbReference type="CDD" id="cd12912">
    <property type="entry name" value="PDC2_MCP_like"/>
    <property type="match status" value="1"/>
</dbReference>
<dbReference type="Pfam" id="PF00672">
    <property type="entry name" value="HAMP"/>
    <property type="match status" value="1"/>
</dbReference>
<dbReference type="InterPro" id="IPR010559">
    <property type="entry name" value="Sig_transdc_His_kin_internal"/>
</dbReference>
<evidence type="ECO:0000256" key="8">
    <source>
        <dbReference type="ARBA" id="ARBA00022777"/>
    </source>
</evidence>
<evidence type="ECO:0000256" key="9">
    <source>
        <dbReference type="ARBA" id="ARBA00022989"/>
    </source>
</evidence>
<keyword evidence="6 14" id="KW-0808">Transferase</keyword>
<dbReference type="Pfam" id="PF02518">
    <property type="entry name" value="HATPase_c"/>
    <property type="match status" value="1"/>
</dbReference>
<dbReference type="RefSeq" id="WP_183601342.1">
    <property type="nucleotide sequence ID" value="NZ_JACHXK010000007.1"/>
</dbReference>
<dbReference type="CDD" id="cd18773">
    <property type="entry name" value="PDC1_HK_sensor"/>
    <property type="match status" value="1"/>
</dbReference>
<dbReference type="GO" id="GO:0005886">
    <property type="term" value="C:plasma membrane"/>
    <property type="evidence" value="ECO:0007669"/>
    <property type="project" value="UniProtKB-SubCell"/>
</dbReference>
<dbReference type="SMART" id="SM00387">
    <property type="entry name" value="HATPase_c"/>
    <property type="match status" value="1"/>
</dbReference>
<dbReference type="EMBL" id="JACHXK010000007">
    <property type="protein sequence ID" value="MBB3111481.1"/>
    <property type="molecule type" value="Genomic_DNA"/>
</dbReference>
<comment type="subcellular location">
    <subcellularLocation>
        <location evidence="2">Cell membrane</location>
        <topology evidence="2">Multi-pass membrane protein</topology>
    </subcellularLocation>
</comment>
<comment type="catalytic activity">
    <reaction evidence="1">
        <text>ATP + protein L-histidine = ADP + protein N-phospho-L-histidine.</text>
        <dbReference type="EC" id="2.7.13.3"/>
    </reaction>
</comment>
<keyword evidence="10" id="KW-0902">Two-component regulatory system</keyword>
<comment type="caution">
    <text evidence="14">The sequence shown here is derived from an EMBL/GenBank/DDBJ whole genome shotgun (WGS) entry which is preliminary data.</text>
</comment>
<dbReference type="PROSITE" id="PS50885">
    <property type="entry name" value="HAMP"/>
    <property type="match status" value="1"/>
</dbReference>
<dbReference type="GO" id="GO:0000155">
    <property type="term" value="F:phosphorelay sensor kinase activity"/>
    <property type="evidence" value="ECO:0007669"/>
    <property type="project" value="InterPro"/>
</dbReference>
<dbReference type="Pfam" id="PF02743">
    <property type="entry name" value="dCache_1"/>
    <property type="match status" value="1"/>
</dbReference>
<evidence type="ECO:0000259" key="13">
    <source>
        <dbReference type="PROSITE" id="PS50885"/>
    </source>
</evidence>
<dbReference type="AlphaFoldDB" id="A0A7W5B057"/>
<feature type="transmembrane region" description="Helical" evidence="12">
    <location>
        <begin position="307"/>
        <end position="330"/>
    </location>
</feature>
<dbReference type="EC" id="2.7.13.3" evidence="3"/>
<keyword evidence="4" id="KW-1003">Cell membrane</keyword>
<evidence type="ECO:0000256" key="11">
    <source>
        <dbReference type="ARBA" id="ARBA00023136"/>
    </source>
</evidence>
<evidence type="ECO:0000256" key="6">
    <source>
        <dbReference type="ARBA" id="ARBA00022679"/>
    </source>
</evidence>
<evidence type="ECO:0000256" key="5">
    <source>
        <dbReference type="ARBA" id="ARBA00022553"/>
    </source>
</evidence>
<sequence>MSWSKARYSFMQTVFLRNHSLGTRLLVFSAVLVIIPMLIVGIISYQRSSSVLQNEAREYSWQIIEQVKSHVEHYVRDIEIISLKIINNPDMGKFLKMNSLEEVEQSQIRQPIMQLLRDSAYSRSDISNISVFLSDVLILDLRGDDSIEPLAPLMDEYWYQLAPASGEPMLVSREIKWRDSTEPVISIVKRLVSPQTLTPIGMLIIDINYKRFQEIADLVTIGKTGYMFILDSQGHYVYHPQLTKLGQSAQFDGLDDIEAMESGSILTSSHGSKFLTFSHSSFLGWTLVTAVPYRELTDGIGYIGRTILWSIAITLGVAYCLGIGLASSIIKPVRQLQRLMKRVETGDFTSKAVVTSRDELGLLTHGFNKMVQNLNELLEQIYFSKLKETEMTLQQKEMELKMLLAQINPHFLYNSLETIRGMALEQGMDDISNMASSLARLLRYNLRNPSPCVTLREELDICEMYLRIMKYRFEDRLVYSFSIPEQFRDERIAKFTLQPIVENCVVHGSESGSGMSRIHIAAHSDAEGFWRLVVEDTGSGIPPEKLMSIQNSLLHEDAVHTGSHIGLANVHRRIVHLFGEAYGIDIDSVLGEGTRVTMRLPGVHGSNRG</sequence>
<evidence type="ECO:0000256" key="4">
    <source>
        <dbReference type="ARBA" id="ARBA00022475"/>
    </source>
</evidence>
<dbReference type="CDD" id="cd06225">
    <property type="entry name" value="HAMP"/>
    <property type="match status" value="1"/>
</dbReference>
<dbReference type="InterPro" id="IPR033479">
    <property type="entry name" value="dCache_1"/>
</dbReference>
<evidence type="ECO:0000313" key="15">
    <source>
        <dbReference type="Proteomes" id="UP000570361"/>
    </source>
</evidence>
<dbReference type="InterPro" id="IPR036890">
    <property type="entry name" value="HATPase_C_sf"/>
</dbReference>
<name>A0A7W5B057_9BACL</name>
<dbReference type="InterPro" id="IPR004358">
    <property type="entry name" value="Sig_transdc_His_kin-like_C"/>
</dbReference>
<keyword evidence="9 12" id="KW-1133">Transmembrane helix</keyword>
<proteinExistence type="predicted"/>
<evidence type="ECO:0000313" key="14">
    <source>
        <dbReference type="EMBL" id="MBB3111481.1"/>
    </source>
</evidence>
<dbReference type="PRINTS" id="PR00344">
    <property type="entry name" value="BCTRLSENSOR"/>
</dbReference>
<organism evidence="14 15">
    <name type="scientific">Paenibacillus phyllosphaerae</name>
    <dbReference type="NCBI Taxonomy" id="274593"/>
    <lineage>
        <taxon>Bacteria</taxon>
        <taxon>Bacillati</taxon>
        <taxon>Bacillota</taxon>
        <taxon>Bacilli</taxon>
        <taxon>Bacillales</taxon>
        <taxon>Paenibacillaceae</taxon>
        <taxon>Paenibacillus</taxon>
    </lineage>
</organism>
<dbReference type="Gene3D" id="3.30.450.20">
    <property type="entry name" value="PAS domain"/>
    <property type="match status" value="1"/>
</dbReference>
<keyword evidence="15" id="KW-1185">Reference proteome</keyword>
<accession>A0A7W5B057</accession>
<dbReference type="InterPro" id="IPR003594">
    <property type="entry name" value="HATPase_dom"/>
</dbReference>
<dbReference type="InterPro" id="IPR050640">
    <property type="entry name" value="Bact_2-comp_sensor_kinase"/>
</dbReference>
<dbReference type="SUPFAM" id="SSF55874">
    <property type="entry name" value="ATPase domain of HSP90 chaperone/DNA topoisomerase II/histidine kinase"/>
    <property type="match status" value="1"/>
</dbReference>
<evidence type="ECO:0000256" key="2">
    <source>
        <dbReference type="ARBA" id="ARBA00004651"/>
    </source>
</evidence>
<evidence type="ECO:0000256" key="12">
    <source>
        <dbReference type="SAM" id="Phobius"/>
    </source>
</evidence>
<feature type="domain" description="HAMP" evidence="13">
    <location>
        <begin position="327"/>
        <end position="379"/>
    </location>
</feature>
<dbReference type="InterPro" id="IPR003660">
    <property type="entry name" value="HAMP_dom"/>
</dbReference>
<dbReference type="PANTHER" id="PTHR34220:SF7">
    <property type="entry name" value="SENSOR HISTIDINE KINASE YPDA"/>
    <property type="match status" value="1"/>
</dbReference>
<dbReference type="Gene3D" id="6.10.340.10">
    <property type="match status" value="1"/>
</dbReference>
<feature type="transmembrane region" description="Helical" evidence="12">
    <location>
        <begin position="21"/>
        <end position="45"/>
    </location>
</feature>
<dbReference type="Pfam" id="PF06580">
    <property type="entry name" value="His_kinase"/>
    <property type="match status" value="1"/>
</dbReference>
<keyword evidence="11 12" id="KW-0472">Membrane</keyword>
<evidence type="ECO:0000256" key="10">
    <source>
        <dbReference type="ARBA" id="ARBA00023012"/>
    </source>
</evidence>
<evidence type="ECO:0000256" key="7">
    <source>
        <dbReference type="ARBA" id="ARBA00022692"/>
    </source>
</evidence>